<dbReference type="PANTHER" id="PTHR12150">
    <property type="entry name" value="CLASS IV SAM-BINDING METHYLTRANSFERASE-RELATED"/>
    <property type="match status" value="1"/>
</dbReference>
<evidence type="ECO:0000256" key="1">
    <source>
        <dbReference type="SAM" id="MobiDB-lite"/>
    </source>
</evidence>
<gene>
    <name evidence="2" type="ORF">POTOM_035865</name>
</gene>
<name>A0A8X7YY17_POPTO</name>
<keyword evidence="3" id="KW-1185">Reference proteome</keyword>
<evidence type="ECO:0000313" key="2">
    <source>
        <dbReference type="EMBL" id="KAG6759389.1"/>
    </source>
</evidence>
<dbReference type="CDD" id="cd18086">
    <property type="entry name" value="HsC9orf114-like"/>
    <property type="match status" value="1"/>
</dbReference>
<dbReference type="PANTHER" id="PTHR12150:SF13">
    <property type="entry name" value="METHYLTRANSFERASE C9ORF114-RELATED"/>
    <property type="match status" value="1"/>
</dbReference>
<accession>A0A8X7YY17</accession>
<dbReference type="EMBL" id="JAAWWB010000019">
    <property type="protein sequence ID" value="KAG6759389.1"/>
    <property type="molecule type" value="Genomic_DNA"/>
</dbReference>
<dbReference type="OrthoDB" id="361029at2759"/>
<proteinExistence type="predicted"/>
<dbReference type="Pfam" id="PF02598">
    <property type="entry name" value="Methyltrn_RNA_3"/>
    <property type="match status" value="1"/>
</dbReference>
<feature type="compositionally biased region" description="Basic and acidic residues" evidence="1">
    <location>
        <begin position="7"/>
        <end position="24"/>
    </location>
</feature>
<organism evidence="2 3">
    <name type="scientific">Populus tomentosa</name>
    <name type="common">Chinese white poplar</name>
    <dbReference type="NCBI Taxonomy" id="118781"/>
    <lineage>
        <taxon>Eukaryota</taxon>
        <taxon>Viridiplantae</taxon>
        <taxon>Streptophyta</taxon>
        <taxon>Embryophyta</taxon>
        <taxon>Tracheophyta</taxon>
        <taxon>Spermatophyta</taxon>
        <taxon>Magnoliopsida</taxon>
        <taxon>eudicotyledons</taxon>
        <taxon>Gunneridae</taxon>
        <taxon>Pentapetalae</taxon>
        <taxon>rosids</taxon>
        <taxon>fabids</taxon>
        <taxon>Malpighiales</taxon>
        <taxon>Salicaceae</taxon>
        <taxon>Saliceae</taxon>
        <taxon>Populus</taxon>
    </lineage>
</organism>
<feature type="region of interest" description="Disordered" evidence="1">
    <location>
        <begin position="1"/>
        <end position="54"/>
    </location>
</feature>
<evidence type="ECO:0000313" key="3">
    <source>
        <dbReference type="Proteomes" id="UP000886885"/>
    </source>
</evidence>
<dbReference type="Proteomes" id="UP000886885">
    <property type="component" value="Chromosome 10A"/>
</dbReference>
<dbReference type="InterPro" id="IPR003750">
    <property type="entry name" value="Put_MeTrfase-C9orf114-like"/>
</dbReference>
<feature type="compositionally biased region" description="Basic and acidic residues" evidence="1">
    <location>
        <begin position="44"/>
        <end position="54"/>
    </location>
</feature>
<protein>
    <submittedName>
        <fullName evidence="2">Uncharacterized protein</fullName>
    </submittedName>
</protein>
<comment type="caution">
    <text evidence="2">The sequence shown here is derived from an EMBL/GenBank/DDBJ whole genome shotgun (WGS) entry which is preliminary data.</text>
</comment>
<feature type="compositionally biased region" description="Basic residues" evidence="1">
    <location>
        <begin position="34"/>
        <end position="43"/>
    </location>
</feature>
<reference evidence="2" key="1">
    <citation type="journal article" date="2020" name="bioRxiv">
        <title>Hybrid origin of Populus tomentosa Carr. identified through genome sequencing and phylogenomic analysis.</title>
        <authorList>
            <person name="An X."/>
            <person name="Gao K."/>
            <person name="Chen Z."/>
            <person name="Li J."/>
            <person name="Yang X."/>
            <person name="Yang X."/>
            <person name="Zhou J."/>
            <person name="Guo T."/>
            <person name="Zhao T."/>
            <person name="Huang S."/>
            <person name="Miao D."/>
            <person name="Khan W.U."/>
            <person name="Rao P."/>
            <person name="Ye M."/>
            <person name="Lei B."/>
            <person name="Liao W."/>
            <person name="Wang J."/>
            <person name="Ji L."/>
            <person name="Li Y."/>
            <person name="Guo B."/>
            <person name="Mustafa N.S."/>
            <person name="Li S."/>
            <person name="Yun Q."/>
            <person name="Keller S.R."/>
            <person name="Mao J."/>
            <person name="Zhang R."/>
            <person name="Strauss S.H."/>
        </authorList>
    </citation>
    <scope>NUCLEOTIDE SEQUENCE</scope>
    <source>
        <strain evidence="2">GM15</strain>
        <tissue evidence="2">Leaf</tissue>
    </source>
</reference>
<sequence length="441" mass="49640">MGKKQKRAETETEAERIENDKAENEFELTNGDSHKKKKRRRRNKERDERDKEAKEIPTVSIAVSGSIINNAQSLELATRLAGQIARAATIFRIDEVVVFDNKSISEKEDPTVTTDNSSDENESGGAFFIRILRYLETPQYLRKALFPKHNNLRFVGMLPPLDAPHHLRKHEWAPFREGVTLNEKVPNSGETLVDVGLSKNVVVNQALEPGIRVTVAMGTNRNLDDDSPRQVVSLSKPREEAGLYWGYRVRYASNISSVFKDCPYRGGYDLLIGTSEHGLVINSSELSLPTFRHLLIAFGGLAGLEESIEEDSNLKGKDVREVFDSYLNTCPRQGSRTIRTEVVLFDWPVVYVLVYETCDLNKICIFLTGSNFHITSVFPRTNQPSNAKSSTLKSARTSSCCDGMRRLSIDYDARLLLFDPSMESTARTGHCLSICIQLLYV</sequence>
<dbReference type="AlphaFoldDB" id="A0A8X7YY17"/>